<organism evidence="1">
    <name type="scientific">marine sediment metagenome</name>
    <dbReference type="NCBI Taxonomy" id="412755"/>
    <lineage>
        <taxon>unclassified sequences</taxon>
        <taxon>metagenomes</taxon>
        <taxon>ecological metagenomes</taxon>
    </lineage>
</organism>
<protein>
    <submittedName>
        <fullName evidence="1">Uncharacterized protein</fullName>
    </submittedName>
</protein>
<proteinExistence type="predicted"/>
<dbReference type="AlphaFoldDB" id="X1JIF3"/>
<evidence type="ECO:0000313" key="1">
    <source>
        <dbReference type="EMBL" id="GAH81290.1"/>
    </source>
</evidence>
<comment type="caution">
    <text evidence="1">The sequence shown here is derived from an EMBL/GenBank/DDBJ whole genome shotgun (WGS) entry which is preliminary data.</text>
</comment>
<feature type="non-terminal residue" evidence="1">
    <location>
        <position position="75"/>
    </location>
</feature>
<reference evidence="1" key="1">
    <citation type="journal article" date="2014" name="Front. Microbiol.">
        <title>High frequency of phylogenetically diverse reductive dehalogenase-homologous genes in deep subseafloor sedimentary metagenomes.</title>
        <authorList>
            <person name="Kawai M."/>
            <person name="Futagami T."/>
            <person name="Toyoda A."/>
            <person name="Takaki Y."/>
            <person name="Nishi S."/>
            <person name="Hori S."/>
            <person name="Arai W."/>
            <person name="Tsubouchi T."/>
            <person name="Morono Y."/>
            <person name="Uchiyama I."/>
            <person name="Ito T."/>
            <person name="Fujiyama A."/>
            <person name="Inagaki F."/>
            <person name="Takami H."/>
        </authorList>
    </citation>
    <scope>NUCLEOTIDE SEQUENCE</scope>
    <source>
        <strain evidence="1">Expedition CK06-06</strain>
    </source>
</reference>
<sequence>MKEEKRVVKVGNVEVNFEEVVRDLRGEEVERIATDILKEMGDRRLKQWKPKLNIFAHAADIAEWDNVLLNRYCPV</sequence>
<accession>X1JIF3</accession>
<dbReference type="EMBL" id="BARU01039455">
    <property type="protein sequence ID" value="GAH81290.1"/>
    <property type="molecule type" value="Genomic_DNA"/>
</dbReference>
<name>X1JIF3_9ZZZZ</name>
<gene>
    <name evidence="1" type="ORF">S03H2_61151</name>
</gene>